<protein>
    <submittedName>
        <fullName evidence="3">SCO family protein</fullName>
    </submittedName>
</protein>
<gene>
    <name evidence="3" type="ORF">BES34_005480</name>
</gene>
<evidence type="ECO:0000313" key="4">
    <source>
        <dbReference type="Proteomes" id="UP000094669"/>
    </source>
</evidence>
<proteinExistence type="inferred from homology"/>
<dbReference type="Proteomes" id="UP000094669">
    <property type="component" value="Unassembled WGS sequence"/>
</dbReference>
<accession>A0ABX4YLC4</accession>
<name>A0ABX4YLC4_9LEPT</name>
<comment type="similarity">
    <text evidence="1">Belongs to the SCO1/2 family.</text>
</comment>
<feature type="transmembrane region" description="Helical" evidence="2">
    <location>
        <begin position="270"/>
        <end position="295"/>
    </location>
</feature>
<dbReference type="CDD" id="cd02968">
    <property type="entry name" value="SCO"/>
    <property type="match status" value="1"/>
</dbReference>
<evidence type="ECO:0000256" key="1">
    <source>
        <dbReference type="ARBA" id="ARBA00010996"/>
    </source>
</evidence>
<reference evidence="3" key="1">
    <citation type="submission" date="2018-01" db="EMBL/GenBank/DDBJ databases">
        <title>Genomic characterization of Leptospira inadai serogroup Lyme isolated from captured rat in Brazil and comparative analysis with human reference strain.</title>
        <authorList>
            <person name="Moreno L.Z."/>
            <person name="Loureiro A.P."/>
            <person name="Miraglia F."/>
            <person name="Kremer F.S."/>
            <person name="Eslabao M.R."/>
            <person name="Dellagostin O.A."/>
            <person name="Lilenbaum W."/>
            <person name="Moreno A.M."/>
        </authorList>
    </citation>
    <scope>NUCLEOTIDE SEQUENCE [LARGE SCALE GENOMIC DNA]</scope>
    <source>
        <strain evidence="3">M34/99</strain>
    </source>
</reference>
<dbReference type="Pfam" id="PF02630">
    <property type="entry name" value="SCO1-SenC"/>
    <property type="match status" value="1"/>
</dbReference>
<dbReference type="InterPro" id="IPR036249">
    <property type="entry name" value="Thioredoxin-like_sf"/>
</dbReference>
<comment type="caution">
    <text evidence="3">The sequence shown here is derived from an EMBL/GenBank/DDBJ whole genome shotgun (WGS) entry which is preliminary data.</text>
</comment>
<keyword evidence="2" id="KW-1133">Transmembrane helix</keyword>
<dbReference type="RefSeq" id="WP_010417036.1">
    <property type="nucleotide sequence ID" value="NZ_MCRM02000004.1"/>
</dbReference>
<keyword evidence="2" id="KW-0812">Transmembrane</keyword>
<organism evidence="3 4">
    <name type="scientific">Leptospira inadai serovar Lyme</name>
    <dbReference type="NCBI Taxonomy" id="293084"/>
    <lineage>
        <taxon>Bacteria</taxon>
        <taxon>Pseudomonadati</taxon>
        <taxon>Spirochaetota</taxon>
        <taxon>Spirochaetia</taxon>
        <taxon>Leptospirales</taxon>
        <taxon>Leptospiraceae</taxon>
        <taxon>Leptospira</taxon>
    </lineage>
</organism>
<keyword evidence="4" id="KW-1185">Reference proteome</keyword>
<sequence length="304" mass="34460">MSHRLRLLPKRSKEGKGFRGLSDLHSRFVPKYLFRLTAILAVAIPFSVVLSFDTEKQIAPHVVPPELQGVGVVEKLGDSIDKNLVFVNEEGKEVKIGNYLEDGKPLLLTLIYYRCPTLCNFHLNGISDVLKQLNWQVGKEFKYVAVSFDPKEKPEIAKPKKAAYVKDYGRGDGTGWSFLTGKDPEIKALASSLGFSYKWNPETDQWVHESVAYIITPDGKISRYLKGISFDERTLRLSLVEASNGKIGDLSDRIALFCFQFDPSKNRYTLYAYNIMRIGAFITMIVLAAFLFLFWKKQNSTINT</sequence>
<dbReference type="PANTHER" id="PTHR12151:SF8">
    <property type="entry name" value="THIOREDOXIN DOMAIN-CONTAINING PROTEIN"/>
    <property type="match status" value="1"/>
</dbReference>
<evidence type="ECO:0000313" key="3">
    <source>
        <dbReference type="EMBL" id="PNV75960.1"/>
    </source>
</evidence>
<evidence type="ECO:0000256" key="2">
    <source>
        <dbReference type="SAM" id="Phobius"/>
    </source>
</evidence>
<dbReference type="EMBL" id="MCRM02000004">
    <property type="protein sequence ID" value="PNV75960.1"/>
    <property type="molecule type" value="Genomic_DNA"/>
</dbReference>
<dbReference type="Gene3D" id="3.40.30.10">
    <property type="entry name" value="Glutaredoxin"/>
    <property type="match status" value="1"/>
</dbReference>
<dbReference type="InterPro" id="IPR003782">
    <property type="entry name" value="SCO1/SenC"/>
</dbReference>
<dbReference type="SUPFAM" id="SSF52833">
    <property type="entry name" value="Thioredoxin-like"/>
    <property type="match status" value="1"/>
</dbReference>
<keyword evidence="2" id="KW-0472">Membrane</keyword>
<dbReference type="PANTHER" id="PTHR12151">
    <property type="entry name" value="ELECTRON TRANSPORT PROTIN SCO1/SENC FAMILY MEMBER"/>
    <property type="match status" value="1"/>
</dbReference>